<dbReference type="Gene3D" id="3.40.50.2300">
    <property type="match status" value="1"/>
</dbReference>
<dbReference type="InterPro" id="IPR001789">
    <property type="entry name" value="Sig_transdc_resp-reg_receiver"/>
</dbReference>
<dbReference type="RefSeq" id="WP_307724509.1">
    <property type="nucleotide sequence ID" value="NZ_AQHF01000034.1"/>
</dbReference>
<dbReference type="GO" id="GO:0000160">
    <property type="term" value="P:phosphorelay signal transduction system"/>
    <property type="evidence" value="ECO:0007669"/>
    <property type="project" value="InterPro"/>
</dbReference>
<keyword evidence="4" id="KW-1185">Reference proteome</keyword>
<sequence>MQNNDITVLVVEDDDVDYMTVKRSFAKCKIMNPMVRAIDGVEALELLRGGQVDYRLLFFLI</sequence>
<dbReference type="SUPFAM" id="SSF52172">
    <property type="entry name" value="CheY-like"/>
    <property type="match status" value="1"/>
</dbReference>
<dbReference type="AlphaFoldDB" id="A0A8I0T721"/>
<name>A0A8I0T721_9GAMM</name>
<comment type="caution">
    <text evidence="1">Lacks conserved residue(s) required for the propagation of feature annotation.</text>
</comment>
<dbReference type="PROSITE" id="PS50110">
    <property type="entry name" value="RESPONSE_REGULATORY"/>
    <property type="match status" value="1"/>
</dbReference>
<dbReference type="EMBL" id="AQHF01000034">
    <property type="protein sequence ID" value="MBE0348948.1"/>
    <property type="molecule type" value="Genomic_DNA"/>
</dbReference>
<dbReference type="Proteomes" id="UP000660708">
    <property type="component" value="Unassembled WGS sequence"/>
</dbReference>
<proteinExistence type="predicted"/>
<evidence type="ECO:0000256" key="1">
    <source>
        <dbReference type="PROSITE-ProRule" id="PRU00169"/>
    </source>
</evidence>
<protein>
    <recommendedName>
        <fullName evidence="2">Response regulatory domain-containing protein</fullName>
    </recommendedName>
</protein>
<evidence type="ECO:0000313" key="4">
    <source>
        <dbReference type="Proteomes" id="UP000660708"/>
    </source>
</evidence>
<comment type="caution">
    <text evidence="3">The sequence shown here is derived from an EMBL/GenBank/DDBJ whole genome shotgun (WGS) entry which is preliminary data.</text>
</comment>
<organism evidence="3 4">
    <name type="scientific">Pseudoalteromonas peptidolytica F12-50-A1</name>
    <dbReference type="NCBI Taxonomy" id="1315280"/>
    <lineage>
        <taxon>Bacteria</taxon>
        <taxon>Pseudomonadati</taxon>
        <taxon>Pseudomonadota</taxon>
        <taxon>Gammaproteobacteria</taxon>
        <taxon>Alteromonadales</taxon>
        <taxon>Pseudoalteromonadaceae</taxon>
        <taxon>Pseudoalteromonas</taxon>
    </lineage>
</organism>
<evidence type="ECO:0000313" key="3">
    <source>
        <dbReference type="EMBL" id="MBE0348948.1"/>
    </source>
</evidence>
<accession>A0A8I0T721</accession>
<reference evidence="3 4" key="1">
    <citation type="submission" date="2015-06" db="EMBL/GenBank/DDBJ databases">
        <title>Genome sequence of Pseudoalteromonas peptidolytica.</title>
        <authorList>
            <person name="Xie B.-B."/>
            <person name="Rong J.-C."/>
            <person name="Qin Q.-L."/>
            <person name="Zhang Y.-Z."/>
        </authorList>
    </citation>
    <scope>NUCLEOTIDE SEQUENCE [LARGE SCALE GENOMIC DNA]</scope>
    <source>
        <strain evidence="3 4">F12-50-A1</strain>
    </source>
</reference>
<feature type="domain" description="Response regulatory" evidence="2">
    <location>
        <begin position="7"/>
        <end position="61"/>
    </location>
</feature>
<gene>
    <name evidence="3" type="ORF">PPEP_b0816</name>
</gene>
<evidence type="ECO:0000259" key="2">
    <source>
        <dbReference type="PROSITE" id="PS50110"/>
    </source>
</evidence>
<dbReference type="InterPro" id="IPR011006">
    <property type="entry name" value="CheY-like_superfamily"/>
</dbReference>